<gene>
    <name evidence="6 9" type="primary">minC</name>
    <name evidence="9" type="ORF">NQF87_07190</name>
</gene>
<dbReference type="Gene3D" id="2.160.20.70">
    <property type="match status" value="1"/>
</dbReference>
<dbReference type="Gene3D" id="3.30.70.260">
    <property type="match status" value="1"/>
</dbReference>
<keyword evidence="3 6" id="KW-0717">Septation</keyword>
<dbReference type="NCBIfam" id="TIGR01222">
    <property type="entry name" value="minC"/>
    <property type="match status" value="1"/>
</dbReference>
<dbReference type="Proteomes" id="UP001165633">
    <property type="component" value="Unassembled WGS sequence"/>
</dbReference>
<evidence type="ECO:0000256" key="3">
    <source>
        <dbReference type="ARBA" id="ARBA00023210"/>
    </source>
</evidence>
<dbReference type="InterPro" id="IPR005526">
    <property type="entry name" value="Septum_form_inhib_MinC_C"/>
</dbReference>
<evidence type="ECO:0000256" key="6">
    <source>
        <dbReference type="HAMAP-Rule" id="MF_00267"/>
    </source>
</evidence>
<keyword evidence="10" id="KW-1185">Reference proteome</keyword>
<feature type="domain" description="Septum formation inhibitor MinC C-terminal" evidence="7">
    <location>
        <begin position="126"/>
        <end position="226"/>
    </location>
</feature>
<feature type="domain" description="Septum formation inhibitor MinC N-terminal" evidence="8">
    <location>
        <begin position="9"/>
        <end position="70"/>
    </location>
</feature>
<keyword evidence="2 6" id="KW-0132">Cell division</keyword>
<dbReference type="RefSeq" id="WP_266127729.1">
    <property type="nucleotide sequence ID" value="NZ_JANIDV010000004.1"/>
</dbReference>
<dbReference type="PANTHER" id="PTHR34108">
    <property type="entry name" value="SEPTUM SITE-DETERMINING PROTEIN MINC"/>
    <property type="match status" value="1"/>
</dbReference>
<dbReference type="EMBL" id="JANIDV010000004">
    <property type="protein sequence ID" value="MCX5616755.1"/>
    <property type="molecule type" value="Genomic_DNA"/>
</dbReference>
<accession>A0ABT3WEV5</accession>
<organism evidence="9 10">
    <name type="scientific">Bombella dulcis</name>
    <dbReference type="NCBI Taxonomy" id="2967339"/>
    <lineage>
        <taxon>Bacteria</taxon>
        <taxon>Pseudomonadati</taxon>
        <taxon>Pseudomonadota</taxon>
        <taxon>Alphaproteobacteria</taxon>
        <taxon>Acetobacterales</taxon>
        <taxon>Acetobacteraceae</taxon>
        <taxon>Bombella</taxon>
    </lineage>
</organism>
<comment type="caution">
    <text evidence="9">The sequence shown here is derived from an EMBL/GenBank/DDBJ whole genome shotgun (WGS) entry which is preliminary data.</text>
</comment>
<evidence type="ECO:0000256" key="4">
    <source>
        <dbReference type="ARBA" id="ARBA00023306"/>
    </source>
</evidence>
<dbReference type="Pfam" id="PF05209">
    <property type="entry name" value="MinC_N"/>
    <property type="match status" value="1"/>
</dbReference>
<reference evidence="9" key="1">
    <citation type="submission" date="2022-07" db="EMBL/GenBank/DDBJ databases">
        <title>Bombella genomes.</title>
        <authorList>
            <person name="Harer L."/>
            <person name="Styblova S."/>
            <person name="Ehrmann M."/>
        </authorList>
    </citation>
    <scope>NUCLEOTIDE SEQUENCE</scope>
    <source>
        <strain evidence="9">TMW 2.2559</strain>
    </source>
</reference>
<evidence type="ECO:0000256" key="5">
    <source>
        <dbReference type="ARBA" id="ARBA00025606"/>
    </source>
</evidence>
<protein>
    <recommendedName>
        <fullName evidence="6">Probable septum site-determining protein MinC</fullName>
    </recommendedName>
</protein>
<dbReference type="InterPro" id="IPR007874">
    <property type="entry name" value="MinC_N"/>
</dbReference>
<sequence length="231" mass="25562">MTIRARGRSFLALILSPEPPLKDWLAKLDEHIKHAIDFFHQQPIILDLSLLNETTEGLASFQEELRQRHIHLIGIEGGNKHWEALEKWEWPLELRGGRPQGPMKIPEHNGQIPPLPTTSPLTESLVIDRVVRSGQSIQHSTGDVIVLGAVSSGAEVIAGGSIHVYGPLRGRAIAGINGHPHARIYTTRMEAELLAIDGFYMVPEEMPNGPIGQAAQIFLDKNHVKIVPIKI</sequence>
<dbReference type="Pfam" id="PF03775">
    <property type="entry name" value="MinC_C"/>
    <property type="match status" value="1"/>
</dbReference>
<dbReference type="SUPFAM" id="SSF63848">
    <property type="entry name" value="Cell-division inhibitor MinC, C-terminal domain"/>
    <property type="match status" value="1"/>
</dbReference>
<dbReference type="InterPro" id="IPR016098">
    <property type="entry name" value="CAP/MinC_C"/>
</dbReference>
<keyword evidence="4 6" id="KW-0131">Cell cycle</keyword>
<dbReference type="InterPro" id="IPR036145">
    <property type="entry name" value="MinC_C_sf"/>
</dbReference>
<evidence type="ECO:0000256" key="1">
    <source>
        <dbReference type="ARBA" id="ARBA00006291"/>
    </source>
</evidence>
<comment type="subunit">
    <text evidence="6">Interacts with MinD and FtsZ.</text>
</comment>
<evidence type="ECO:0000256" key="2">
    <source>
        <dbReference type="ARBA" id="ARBA00022618"/>
    </source>
</evidence>
<evidence type="ECO:0000259" key="8">
    <source>
        <dbReference type="Pfam" id="PF05209"/>
    </source>
</evidence>
<dbReference type="HAMAP" id="MF_00267">
    <property type="entry name" value="MinC"/>
    <property type="match status" value="1"/>
</dbReference>
<proteinExistence type="inferred from homology"/>
<evidence type="ECO:0000313" key="9">
    <source>
        <dbReference type="EMBL" id="MCX5616755.1"/>
    </source>
</evidence>
<evidence type="ECO:0000259" key="7">
    <source>
        <dbReference type="Pfam" id="PF03775"/>
    </source>
</evidence>
<comment type="similarity">
    <text evidence="1 6">Belongs to the MinC family.</text>
</comment>
<dbReference type="InterPro" id="IPR013033">
    <property type="entry name" value="MinC"/>
</dbReference>
<name>A0ABT3WEV5_9PROT</name>
<comment type="function">
    <text evidence="5 6">Cell division inhibitor that blocks the formation of polar Z ring septums. Rapidly oscillates between the poles of the cell to destabilize FtsZ filaments that have formed before they mature into polar Z rings. Prevents FtsZ polymerization.</text>
</comment>
<dbReference type="PANTHER" id="PTHR34108:SF1">
    <property type="entry name" value="SEPTUM SITE-DETERMINING PROTEIN MINC"/>
    <property type="match status" value="1"/>
</dbReference>
<evidence type="ECO:0000313" key="10">
    <source>
        <dbReference type="Proteomes" id="UP001165633"/>
    </source>
</evidence>